<keyword evidence="2" id="KW-1185">Reference proteome</keyword>
<accession>A0A7K1STF4</accession>
<dbReference type="AlphaFoldDB" id="A0A7K1STF4"/>
<organism evidence="1 2">
    <name type="scientific">Mucilaginibacter arboris</name>
    <dbReference type="NCBI Taxonomy" id="2682090"/>
    <lineage>
        <taxon>Bacteria</taxon>
        <taxon>Pseudomonadati</taxon>
        <taxon>Bacteroidota</taxon>
        <taxon>Sphingobacteriia</taxon>
        <taxon>Sphingobacteriales</taxon>
        <taxon>Sphingobacteriaceae</taxon>
        <taxon>Mucilaginibacter</taxon>
    </lineage>
</organism>
<sequence>MEKALKAGNSKTKKQVVEKALEMYIRMKNQEKLLNLWGKIEIDEEAYKYSDLKLI</sequence>
<protein>
    <submittedName>
        <fullName evidence="1">Type II toxin-antitoxin system VapB family antitoxin</fullName>
    </submittedName>
</protein>
<evidence type="ECO:0000313" key="2">
    <source>
        <dbReference type="Proteomes" id="UP000462014"/>
    </source>
</evidence>
<proteinExistence type="predicted"/>
<reference evidence="1 2" key="1">
    <citation type="submission" date="2019-12" db="EMBL/GenBank/DDBJ databases">
        <title>Mucilaginibacter sp. HMF7410 genome sequencing and assembly.</title>
        <authorList>
            <person name="Kang H."/>
            <person name="Cha I."/>
            <person name="Kim H."/>
            <person name="Joh K."/>
        </authorList>
    </citation>
    <scope>NUCLEOTIDE SEQUENCE [LARGE SCALE GENOMIC DNA]</scope>
    <source>
        <strain evidence="1 2">HMF7410</strain>
    </source>
</reference>
<gene>
    <name evidence="1" type="ORF">GO621_03455</name>
</gene>
<comment type="caution">
    <text evidence="1">The sequence shown here is derived from an EMBL/GenBank/DDBJ whole genome shotgun (WGS) entry which is preliminary data.</text>
</comment>
<dbReference type="RefSeq" id="WP_157564226.1">
    <property type="nucleotide sequence ID" value="NZ_WPIK01000003.1"/>
</dbReference>
<evidence type="ECO:0000313" key="1">
    <source>
        <dbReference type="EMBL" id="MVN20589.1"/>
    </source>
</evidence>
<dbReference type="Proteomes" id="UP000462014">
    <property type="component" value="Unassembled WGS sequence"/>
</dbReference>
<dbReference type="EMBL" id="WPIK01000003">
    <property type="protein sequence ID" value="MVN20589.1"/>
    <property type="molecule type" value="Genomic_DNA"/>
</dbReference>
<name>A0A7K1STF4_9SPHI</name>